<evidence type="ECO:0000313" key="2">
    <source>
        <dbReference type="EMBL" id="MDZ5664208.1"/>
    </source>
</evidence>
<accession>A0ABU5KH89</accession>
<evidence type="ECO:0000313" key="3">
    <source>
        <dbReference type="Proteomes" id="UP001291999"/>
    </source>
</evidence>
<evidence type="ECO:0000256" key="1">
    <source>
        <dbReference type="SAM" id="Phobius"/>
    </source>
</evidence>
<dbReference type="EMBL" id="JAXQPW010000011">
    <property type="protein sequence ID" value="MDZ5664208.1"/>
    <property type="molecule type" value="Genomic_DNA"/>
</dbReference>
<dbReference type="Proteomes" id="UP001291999">
    <property type="component" value="Unassembled WGS sequence"/>
</dbReference>
<keyword evidence="1" id="KW-0472">Membrane</keyword>
<dbReference type="Pfam" id="PF08570">
    <property type="entry name" value="DUF1761"/>
    <property type="match status" value="1"/>
</dbReference>
<reference evidence="2 3" key="1">
    <citation type="submission" date="2023-11" db="EMBL/GenBank/DDBJ databases">
        <title>Novel species in genus Nocardioides.</title>
        <authorList>
            <person name="Zhou H."/>
        </authorList>
    </citation>
    <scope>NUCLEOTIDE SEQUENCE [LARGE SCALE GENOMIC DNA]</scope>
    <source>
        <strain evidence="2 3">S-58</strain>
    </source>
</reference>
<feature type="transmembrane region" description="Helical" evidence="1">
    <location>
        <begin position="73"/>
        <end position="93"/>
    </location>
</feature>
<gene>
    <name evidence="2" type="ORF">SFC79_20705</name>
</gene>
<dbReference type="InterPro" id="IPR013879">
    <property type="entry name" value="DUF1761"/>
</dbReference>
<name>A0ABU5KH89_9ACTN</name>
<comment type="caution">
    <text evidence="2">The sequence shown here is derived from an EMBL/GenBank/DDBJ whole genome shotgun (WGS) entry which is preliminary data.</text>
</comment>
<proteinExistence type="predicted"/>
<protein>
    <submittedName>
        <fullName evidence="2">DUF1761 family protein</fullName>
    </submittedName>
</protein>
<keyword evidence="3" id="KW-1185">Reference proteome</keyword>
<sequence>MTALGIALAAVAGLVIGWVVYALVPMPDLEPVPAPARTGGLTAVVELARSAAVAAMLAGVMAFGDLAGAGDGALLGLLLVVVPLVLLAGSVFHEGASTRRATVHAADWLLKLVALGAIVGAFR</sequence>
<organism evidence="2 3">
    <name type="scientific">Nocardioides renjunii</name>
    <dbReference type="NCBI Taxonomy" id="3095075"/>
    <lineage>
        <taxon>Bacteria</taxon>
        <taxon>Bacillati</taxon>
        <taxon>Actinomycetota</taxon>
        <taxon>Actinomycetes</taxon>
        <taxon>Propionibacteriales</taxon>
        <taxon>Nocardioidaceae</taxon>
        <taxon>Nocardioides</taxon>
    </lineage>
</organism>
<keyword evidence="1" id="KW-1133">Transmembrane helix</keyword>
<keyword evidence="1" id="KW-0812">Transmembrane</keyword>
<dbReference type="RefSeq" id="WP_322425783.1">
    <property type="nucleotide sequence ID" value="NZ_JAXQPW010000011.1"/>
</dbReference>